<gene>
    <name evidence="10" type="ORF">FHX81_2004</name>
</gene>
<dbReference type="CDD" id="cd06582">
    <property type="entry name" value="TM_PBP1_LivH_like"/>
    <property type="match status" value="1"/>
</dbReference>
<keyword evidence="3" id="KW-1003">Cell membrane</keyword>
<organism evidence="10 11">
    <name type="scientific">Saccharothrix saharensis</name>
    <dbReference type="NCBI Taxonomy" id="571190"/>
    <lineage>
        <taxon>Bacteria</taxon>
        <taxon>Bacillati</taxon>
        <taxon>Actinomycetota</taxon>
        <taxon>Actinomycetes</taxon>
        <taxon>Pseudonocardiales</taxon>
        <taxon>Pseudonocardiaceae</taxon>
        <taxon>Saccharothrix</taxon>
    </lineage>
</organism>
<evidence type="ECO:0000256" key="2">
    <source>
        <dbReference type="ARBA" id="ARBA00022448"/>
    </source>
</evidence>
<keyword evidence="11" id="KW-1185">Reference proteome</keyword>
<evidence type="ECO:0000256" key="3">
    <source>
        <dbReference type="ARBA" id="ARBA00022475"/>
    </source>
</evidence>
<dbReference type="PANTHER" id="PTHR11795">
    <property type="entry name" value="BRANCHED-CHAIN AMINO ACID TRANSPORT SYSTEM PERMEASE PROTEIN LIVH"/>
    <property type="match status" value="1"/>
</dbReference>
<name>A0A543JA74_9PSEU</name>
<dbReference type="Proteomes" id="UP000316628">
    <property type="component" value="Unassembled WGS sequence"/>
</dbReference>
<proteinExistence type="inferred from homology"/>
<dbReference type="Pfam" id="PF02653">
    <property type="entry name" value="BPD_transp_2"/>
    <property type="match status" value="1"/>
</dbReference>
<sequence length="291" mass="30632">MGALANQLPIGLSIAAVLLLIALGLTFTFGQMGVINMAHGEFIMAGAYTAYVVQGLTSQSFLIALPVAFAVAGLMGLLLEWSLVRRFYGRPLDTLLLTWGVSLVLQQLARDVFGAPNVQVSAPGWLTGGVDVLGVRLPYNRLFIVVLAALCVVGVWLYLTRLPAGRRMRAVVQNRELAAASGIATGRVDRFTFLLGSGLAGVAGVALTLVGPVGPSLGTFYIVDAFLVVVAGGLGQLRGAVLAAVALGFLNSYLEFWTDASLAKVLVFVAIIAFLQVRPQGMFVLKGRALV</sequence>
<keyword evidence="7 9" id="KW-0472">Membrane</keyword>
<dbReference type="InterPro" id="IPR001851">
    <property type="entry name" value="ABC_transp_permease"/>
</dbReference>
<dbReference type="InterPro" id="IPR017779">
    <property type="entry name" value="ABC_UrtB_bac"/>
</dbReference>
<evidence type="ECO:0000256" key="6">
    <source>
        <dbReference type="ARBA" id="ARBA00022989"/>
    </source>
</evidence>
<dbReference type="NCBIfam" id="TIGR03409">
    <property type="entry name" value="urea_trans_UrtB"/>
    <property type="match status" value="1"/>
</dbReference>
<comment type="caution">
    <text evidence="10">The sequence shown here is derived from an EMBL/GenBank/DDBJ whole genome shotgun (WGS) entry which is preliminary data.</text>
</comment>
<feature type="transmembrane region" description="Helical" evidence="9">
    <location>
        <begin position="59"/>
        <end position="79"/>
    </location>
</feature>
<keyword evidence="4 9" id="KW-0812">Transmembrane</keyword>
<comment type="subcellular location">
    <subcellularLocation>
        <location evidence="1">Cell membrane</location>
        <topology evidence="1">Multi-pass membrane protein</topology>
    </subcellularLocation>
</comment>
<comment type="similarity">
    <text evidence="8">Belongs to the binding-protein-dependent transport system permease family. LivHM subfamily.</text>
</comment>
<evidence type="ECO:0000313" key="11">
    <source>
        <dbReference type="Proteomes" id="UP000316628"/>
    </source>
</evidence>
<dbReference type="GO" id="GO:0005886">
    <property type="term" value="C:plasma membrane"/>
    <property type="evidence" value="ECO:0007669"/>
    <property type="project" value="UniProtKB-SubCell"/>
</dbReference>
<dbReference type="OrthoDB" id="9807115at2"/>
<feature type="transmembrane region" description="Helical" evidence="9">
    <location>
        <begin position="262"/>
        <end position="278"/>
    </location>
</feature>
<feature type="transmembrane region" description="Helical" evidence="9">
    <location>
        <begin position="225"/>
        <end position="250"/>
    </location>
</feature>
<evidence type="ECO:0000256" key="9">
    <source>
        <dbReference type="SAM" id="Phobius"/>
    </source>
</evidence>
<evidence type="ECO:0000256" key="7">
    <source>
        <dbReference type="ARBA" id="ARBA00023136"/>
    </source>
</evidence>
<feature type="transmembrane region" description="Helical" evidence="9">
    <location>
        <begin position="6"/>
        <end position="27"/>
    </location>
</feature>
<feature type="transmembrane region" description="Helical" evidence="9">
    <location>
        <begin position="34"/>
        <end position="53"/>
    </location>
</feature>
<keyword evidence="5" id="KW-0029">Amino-acid transport</keyword>
<evidence type="ECO:0000256" key="5">
    <source>
        <dbReference type="ARBA" id="ARBA00022970"/>
    </source>
</evidence>
<evidence type="ECO:0000256" key="8">
    <source>
        <dbReference type="ARBA" id="ARBA00037998"/>
    </source>
</evidence>
<keyword evidence="2" id="KW-0813">Transport</keyword>
<dbReference type="AlphaFoldDB" id="A0A543JA74"/>
<dbReference type="GO" id="GO:0006865">
    <property type="term" value="P:amino acid transport"/>
    <property type="evidence" value="ECO:0007669"/>
    <property type="project" value="UniProtKB-KW"/>
</dbReference>
<protein>
    <submittedName>
        <fullName evidence="10">Urea ABC transporter membrane protein</fullName>
    </submittedName>
</protein>
<accession>A0A543JA74</accession>
<feature type="transmembrane region" description="Helical" evidence="9">
    <location>
        <begin position="191"/>
        <end position="213"/>
    </location>
</feature>
<dbReference type="GO" id="GO:0022857">
    <property type="term" value="F:transmembrane transporter activity"/>
    <property type="evidence" value="ECO:0007669"/>
    <property type="project" value="InterPro"/>
</dbReference>
<dbReference type="PANTHER" id="PTHR11795:SF447">
    <property type="entry name" value="ABC TRANSPORTER PERMEASE PROTEIN"/>
    <property type="match status" value="1"/>
</dbReference>
<evidence type="ECO:0000256" key="1">
    <source>
        <dbReference type="ARBA" id="ARBA00004651"/>
    </source>
</evidence>
<reference evidence="10 11" key="1">
    <citation type="submission" date="2019-06" db="EMBL/GenBank/DDBJ databases">
        <title>Sequencing the genomes of 1000 actinobacteria strains.</title>
        <authorList>
            <person name="Klenk H.-P."/>
        </authorList>
    </citation>
    <scope>NUCLEOTIDE SEQUENCE [LARGE SCALE GENOMIC DNA]</scope>
    <source>
        <strain evidence="10 11">DSM 45456</strain>
    </source>
</reference>
<evidence type="ECO:0000256" key="4">
    <source>
        <dbReference type="ARBA" id="ARBA00022692"/>
    </source>
</evidence>
<evidence type="ECO:0000313" key="10">
    <source>
        <dbReference type="EMBL" id="TQM79694.1"/>
    </source>
</evidence>
<dbReference type="EMBL" id="VFPP01000001">
    <property type="protein sequence ID" value="TQM79694.1"/>
    <property type="molecule type" value="Genomic_DNA"/>
</dbReference>
<keyword evidence="6 9" id="KW-1133">Transmembrane helix</keyword>
<dbReference type="InterPro" id="IPR052157">
    <property type="entry name" value="BCAA_transport_permease"/>
</dbReference>
<dbReference type="RefSeq" id="WP_141977171.1">
    <property type="nucleotide sequence ID" value="NZ_VFPP01000001.1"/>
</dbReference>
<feature type="transmembrane region" description="Helical" evidence="9">
    <location>
        <begin position="142"/>
        <end position="159"/>
    </location>
</feature>